<evidence type="ECO:0000313" key="2">
    <source>
        <dbReference type="EMBL" id="EDM18728.1"/>
    </source>
</evidence>
<dbReference type="InterPro" id="IPR043502">
    <property type="entry name" value="DNA/RNA_pol_sf"/>
</dbReference>
<reference evidence="2 3" key="1">
    <citation type="submission" date="2005-09" db="EMBL/GenBank/DDBJ databases">
        <authorList>
            <person name="Mural R.J."/>
            <person name="Li P.W."/>
            <person name="Adams M.D."/>
            <person name="Amanatides P.G."/>
            <person name="Baden-Tillson H."/>
            <person name="Barnstead M."/>
            <person name="Chin S.H."/>
            <person name="Dew I."/>
            <person name="Evans C.A."/>
            <person name="Ferriera S."/>
            <person name="Flanigan M."/>
            <person name="Fosler C."/>
            <person name="Glodek A."/>
            <person name="Gu Z."/>
            <person name="Holt R.A."/>
            <person name="Jennings D."/>
            <person name="Kraft C.L."/>
            <person name="Lu F."/>
            <person name="Nguyen T."/>
            <person name="Nusskern D.R."/>
            <person name="Pfannkoch C.M."/>
            <person name="Sitter C."/>
            <person name="Sutton G.G."/>
            <person name="Venter J.C."/>
            <person name="Wang Z."/>
            <person name="Woodage T."/>
            <person name="Zheng X.H."/>
            <person name="Zhong F."/>
        </authorList>
    </citation>
    <scope>NUCLEOTIDE SEQUENCE [LARGE SCALE GENOMIC DNA]</scope>
    <source>
        <strain>BN</strain>
        <strain evidence="3">Sprague-Dawley</strain>
    </source>
</reference>
<accession>A6JJ04</accession>
<organism evidence="2 3">
    <name type="scientific">Rattus norvegicus</name>
    <name type="common">Rat</name>
    <dbReference type="NCBI Taxonomy" id="10116"/>
    <lineage>
        <taxon>Eukaryota</taxon>
        <taxon>Metazoa</taxon>
        <taxon>Chordata</taxon>
        <taxon>Craniata</taxon>
        <taxon>Vertebrata</taxon>
        <taxon>Euteleostomi</taxon>
        <taxon>Mammalia</taxon>
        <taxon>Eutheria</taxon>
        <taxon>Euarchontoglires</taxon>
        <taxon>Glires</taxon>
        <taxon>Rodentia</taxon>
        <taxon>Myomorpha</taxon>
        <taxon>Muroidea</taxon>
        <taxon>Muridae</taxon>
        <taxon>Murinae</taxon>
        <taxon>Rattus</taxon>
    </lineage>
</organism>
<evidence type="ECO:0000313" key="3">
    <source>
        <dbReference type="Proteomes" id="UP000234681"/>
    </source>
</evidence>
<dbReference type="InterPro" id="IPR043128">
    <property type="entry name" value="Rev_trsase/Diguanyl_cyclase"/>
</dbReference>
<feature type="coiled-coil region" evidence="1">
    <location>
        <begin position="92"/>
        <end position="136"/>
    </location>
</feature>
<evidence type="ECO:0000256" key="1">
    <source>
        <dbReference type="SAM" id="Coils"/>
    </source>
</evidence>
<dbReference type="PANTHER" id="PTHR48195:SF2">
    <property type="entry name" value="FRIEND VIRUS SUSCEPTIBILITY PROTEIN 1"/>
    <property type="match status" value="1"/>
</dbReference>
<dbReference type="Gene3D" id="3.30.70.270">
    <property type="match status" value="1"/>
</dbReference>
<dbReference type="InterPro" id="IPR053270">
    <property type="entry name" value="Fv1_restriction_factor"/>
</dbReference>
<sequence>MNLLSIWNRYFNSPAPSATEATLVTPSPGSSESTESPWCELYYKLREINDFDYPNLPIVSTDGLGDLVYETFDRLGENKGNTAAGWLLLISLDKLIKDRNELQIKINQLQNMVKDNKELNDKIDHLQMLINNLKVSKCALEENLISSSHKARVMENQTKALIIRLAELQGKFKSQPQRVSAESVHKDHQMQFSFRWQSQQYTFTVLPQGYIDFPALCYNLVRKDLDFLSLPQNITLLYYINDILTGPSEDQGGSNHF</sequence>
<dbReference type="PANTHER" id="PTHR48195">
    <property type="entry name" value="FRIEND VIRUS SUSCEPTIBILITY PROTEIN 1"/>
    <property type="match status" value="1"/>
</dbReference>
<keyword evidence="1" id="KW-0175">Coiled coil</keyword>
<dbReference type="AlphaFoldDB" id="A6JJ04"/>
<dbReference type="EMBL" id="CH473987">
    <property type="protein sequence ID" value="EDM18728.1"/>
    <property type="molecule type" value="Genomic_DNA"/>
</dbReference>
<dbReference type="SUPFAM" id="SSF56672">
    <property type="entry name" value="DNA/RNA polymerases"/>
    <property type="match status" value="1"/>
</dbReference>
<gene>
    <name evidence="2" type="ORF">rCG_43562</name>
</gene>
<name>A6JJ04_RAT</name>
<dbReference type="Proteomes" id="UP000234681">
    <property type="component" value="Chromosome 9"/>
</dbReference>
<proteinExistence type="predicted"/>
<protein>
    <submittedName>
        <fullName evidence="2">RCG43562</fullName>
    </submittedName>
</protein>